<dbReference type="Gene3D" id="3.90.180.10">
    <property type="entry name" value="Medium-chain alcohol dehydrogenases, catalytic domain"/>
    <property type="match status" value="1"/>
</dbReference>
<feature type="domain" description="Enoyl reductase (ER)" evidence="1">
    <location>
        <begin position="18"/>
        <end position="328"/>
    </location>
</feature>
<evidence type="ECO:0000313" key="2">
    <source>
        <dbReference type="EMBL" id="KSZ58266.1"/>
    </source>
</evidence>
<dbReference type="InterPro" id="IPR011032">
    <property type="entry name" value="GroES-like_sf"/>
</dbReference>
<dbReference type="Pfam" id="PF08240">
    <property type="entry name" value="ADH_N"/>
    <property type="match status" value="1"/>
</dbReference>
<dbReference type="PANTHER" id="PTHR43677:SF1">
    <property type="entry name" value="ACRYLYL-COA REDUCTASE ACUI-RELATED"/>
    <property type="match status" value="1"/>
</dbReference>
<evidence type="ECO:0000259" key="1">
    <source>
        <dbReference type="SMART" id="SM00829"/>
    </source>
</evidence>
<reference evidence="3" key="1">
    <citation type="submission" date="2015-01" db="EMBL/GenBank/DDBJ databases">
        <title>Draft genome sequence of Rhodococcus pyridinivorans strain KG-16, a hydrocarbon-degrading bacterium.</title>
        <authorList>
            <person name="Aggarwal R.K."/>
            <person name="Dawar C."/>
        </authorList>
    </citation>
    <scope>NUCLEOTIDE SEQUENCE [LARGE SCALE GENOMIC DNA]</scope>
    <source>
        <strain evidence="3">KG-16</strain>
    </source>
</reference>
<dbReference type="EMBL" id="AZXY01000006">
    <property type="protein sequence ID" value="KSZ58266.1"/>
    <property type="molecule type" value="Genomic_DNA"/>
</dbReference>
<protein>
    <submittedName>
        <fullName evidence="2">NADPH:quinone dehydrogenase</fullName>
    </submittedName>
</protein>
<comment type="caution">
    <text evidence="2">The sequence shown here is derived from an EMBL/GenBank/DDBJ whole genome shotgun (WGS) entry which is preliminary data.</text>
</comment>
<dbReference type="SUPFAM" id="SSF50129">
    <property type="entry name" value="GroES-like"/>
    <property type="match status" value="1"/>
</dbReference>
<dbReference type="SMART" id="SM00829">
    <property type="entry name" value="PKS_ER"/>
    <property type="match status" value="1"/>
</dbReference>
<sequence>MTQPSSFRALVVDDTDDGQVAQFRELTDTDLPDHDVLVEVEYSSLNYKDGLVIAGPQKMARRTPLIAGADLAGTVLESSNPDWKPGDRVVVNGWGLSETQSGGYTRRQRVKPEWLVRIPDAFSTRDAMAIGTAGYTSALCLDALERYGIASDAELLVTGAAGGVGSIAVALAAAAGHTVVAATGRPETHDFLSELGASSFVDRVELQGKGRPLGKERWDAAVDAVGGSTLVNVLSQIRYGGAVAACGLTESPSMPDATVMPHILRGVALLGVDSVMAPASLRRSAWNRLARDLPASTLDSLSRVEPLSDVPRLAEEILAGKVRGRVVVDVTA</sequence>
<evidence type="ECO:0000313" key="3">
    <source>
        <dbReference type="Proteomes" id="UP000053060"/>
    </source>
</evidence>
<name>A0A0V9UJT6_9NOCA</name>
<dbReference type="PATRIC" id="fig|1441730.3.peg.2889"/>
<proteinExistence type="predicted"/>
<dbReference type="Gene3D" id="3.40.50.720">
    <property type="entry name" value="NAD(P)-binding Rossmann-like Domain"/>
    <property type="match status" value="1"/>
</dbReference>
<accession>A0A0V9UJT6</accession>
<dbReference type="Pfam" id="PF00107">
    <property type="entry name" value="ADH_zinc_N"/>
    <property type="match status" value="1"/>
</dbReference>
<dbReference type="AlphaFoldDB" id="A0A0V9UJT6"/>
<dbReference type="PANTHER" id="PTHR43677">
    <property type="entry name" value="SHORT-CHAIN DEHYDROGENASE/REDUCTASE"/>
    <property type="match status" value="1"/>
</dbReference>
<dbReference type="InterPro" id="IPR013154">
    <property type="entry name" value="ADH-like_N"/>
</dbReference>
<dbReference type="RefSeq" id="WP_060652382.1">
    <property type="nucleotide sequence ID" value="NZ_AZXY01000006.1"/>
</dbReference>
<dbReference type="InterPro" id="IPR051397">
    <property type="entry name" value="Zn-ADH-like_protein"/>
</dbReference>
<organism evidence="2 3">
    <name type="scientific">Rhodococcus pyridinivorans KG-16</name>
    <dbReference type="NCBI Taxonomy" id="1441730"/>
    <lineage>
        <taxon>Bacteria</taxon>
        <taxon>Bacillati</taxon>
        <taxon>Actinomycetota</taxon>
        <taxon>Actinomycetes</taxon>
        <taxon>Mycobacteriales</taxon>
        <taxon>Nocardiaceae</taxon>
        <taxon>Rhodococcus</taxon>
    </lineage>
</organism>
<dbReference type="InterPro" id="IPR020843">
    <property type="entry name" value="ER"/>
</dbReference>
<dbReference type="SUPFAM" id="SSF51735">
    <property type="entry name" value="NAD(P)-binding Rossmann-fold domains"/>
    <property type="match status" value="1"/>
</dbReference>
<gene>
    <name evidence="2" type="ORF">Z045_13905</name>
</gene>
<dbReference type="InterPro" id="IPR014188">
    <property type="entry name" value="Acrylyl-CoA_reductase_AcuI"/>
</dbReference>
<dbReference type="InterPro" id="IPR013149">
    <property type="entry name" value="ADH-like_C"/>
</dbReference>
<dbReference type="GO" id="GO:0043957">
    <property type="term" value="F:acryloyl-CoA reductase (NADPH) activity"/>
    <property type="evidence" value="ECO:0007669"/>
    <property type="project" value="TreeGrafter"/>
</dbReference>
<dbReference type="CDD" id="cd08288">
    <property type="entry name" value="MDR_yhdh"/>
    <property type="match status" value="1"/>
</dbReference>
<reference evidence="2 3" key="2">
    <citation type="journal article" date="2016" name="Genome Announc.">
        <title>Draft Genome Sequence of a Versatile Hydrocarbon-Degrading Bacterium, Rhodococcus pyridinivorans Strain KG-16, Collected from Oil Fields in India.</title>
        <authorList>
            <person name="Aggarwal R.K."/>
            <person name="Dawar C."/>
            <person name="Phanindranath R."/>
            <person name="Mutnuri L."/>
            <person name="Dayal A.M."/>
        </authorList>
    </citation>
    <scope>NUCLEOTIDE SEQUENCE [LARGE SCALE GENOMIC DNA]</scope>
    <source>
        <strain evidence="2 3">KG-16</strain>
    </source>
</reference>
<dbReference type="InterPro" id="IPR036291">
    <property type="entry name" value="NAD(P)-bd_dom_sf"/>
</dbReference>
<dbReference type="Proteomes" id="UP000053060">
    <property type="component" value="Unassembled WGS sequence"/>
</dbReference>
<dbReference type="NCBIfam" id="TIGR02823">
    <property type="entry name" value="oxido_YhdH"/>
    <property type="match status" value="1"/>
</dbReference>